<protein>
    <submittedName>
        <fullName evidence="1">Putative secreted protein</fullName>
    </submittedName>
</protein>
<organism evidence="1">
    <name type="scientific">Anopheles darlingi</name>
    <name type="common">Mosquito</name>
    <dbReference type="NCBI Taxonomy" id="43151"/>
    <lineage>
        <taxon>Eukaryota</taxon>
        <taxon>Metazoa</taxon>
        <taxon>Ecdysozoa</taxon>
        <taxon>Arthropoda</taxon>
        <taxon>Hexapoda</taxon>
        <taxon>Insecta</taxon>
        <taxon>Pterygota</taxon>
        <taxon>Neoptera</taxon>
        <taxon>Endopterygota</taxon>
        <taxon>Diptera</taxon>
        <taxon>Nematocera</taxon>
        <taxon>Culicoidea</taxon>
        <taxon>Culicidae</taxon>
        <taxon>Anophelinae</taxon>
        <taxon>Anopheles</taxon>
    </lineage>
</organism>
<name>A0A2M4DFF0_ANODA</name>
<reference evidence="1" key="1">
    <citation type="submission" date="2018-01" db="EMBL/GenBank/DDBJ databases">
        <title>An insight into the sialome of Amazonian anophelines.</title>
        <authorList>
            <person name="Ribeiro J.M."/>
            <person name="Scarpassa V."/>
            <person name="Calvo E."/>
        </authorList>
    </citation>
    <scope>NUCLEOTIDE SEQUENCE</scope>
</reference>
<proteinExistence type="predicted"/>
<sequence length="67" mass="7792">MSKWLVAPGVWLSFPFFRLILHSGRSNFLGYFLRHSHTLRYIKSSFAPDGFLGPCGRRYLLLGYRAL</sequence>
<dbReference type="AlphaFoldDB" id="A0A2M4DFF0"/>
<evidence type="ECO:0000313" key="1">
    <source>
        <dbReference type="EMBL" id="MBW76209.1"/>
    </source>
</evidence>
<dbReference type="EMBL" id="GGFL01012031">
    <property type="protein sequence ID" value="MBW76209.1"/>
    <property type="molecule type" value="Transcribed_RNA"/>
</dbReference>
<accession>A0A2M4DFF0</accession>